<dbReference type="FunFam" id="2.40.50.140:FF:000115">
    <property type="entry name" value="28S ribosomal protein S12, mitochondrial"/>
    <property type="match status" value="1"/>
</dbReference>
<evidence type="ECO:0000256" key="5">
    <source>
        <dbReference type="ARBA" id="ARBA00023128"/>
    </source>
</evidence>
<dbReference type="InterPro" id="IPR012340">
    <property type="entry name" value="NA-bd_OB-fold"/>
</dbReference>
<dbReference type="Gene3D" id="2.40.50.140">
    <property type="entry name" value="Nucleic acid-binding proteins"/>
    <property type="match status" value="1"/>
</dbReference>
<dbReference type="PRINTS" id="PR01034">
    <property type="entry name" value="RIBOSOMALS12"/>
</dbReference>
<comment type="subcellular location">
    <subcellularLocation>
        <location evidence="1">Mitochondrion</location>
    </subcellularLocation>
</comment>
<dbReference type="PANTHER" id="PTHR11652">
    <property type="entry name" value="30S RIBOSOMAL PROTEIN S12 FAMILY MEMBER"/>
    <property type="match status" value="1"/>
</dbReference>
<evidence type="ECO:0000256" key="3">
    <source>
        <dbReference type="ARBA" id="ARBA00022946"/>
    </source>
</evidence>
<accession>A0A667HX13</accession>
<evidence type="ECO:0000256" key="6">
    <source>
        <dbReference type="ARBA" id="ARBA00023274"/>
    </source>
</evidence>
<comment type="similarity">
    <text evidence="2">Belongs to the universal ribosomal protein uS12 family.</text>
</comment>
<keyword evidence="5" id="KW-0496">Mitochondrion</keyword>
<dbReference type="Pfam" id="PF00164">
    <property type="entry name" value="Ribosom_S12_S23"/>
    <property type="match status" value="1"/>
</dbReference>
<keyword evidence="3" id="KW-0809">Transit peptide</keyword>
<dbReference type="CDD" id="cd03368">
    <property type="entry name" value="Ribosomal_S12"/>
    <property type="match status" value="1"/>
</dbReference>
<evidence type="ECO:0000256" key="4">
    <source>
        <dbReference type="ARBA" id="ARBA00022980"/>
    </source>
</evidence>
<gene>
    <name evidence="9" type="primary">MRPS12</name>
</gene>
<dbReference type="GO" id="GO:0005763">
    <property type="term" value="C:mitochondrial small ribosomal subunit"/>
    <property type="evidence" value="ECO:0007669"/>
    <property type="project" value="UniProtKB-ARBA"/>
</dbReference>
<dbReference type="Proteomes" id="UP000472241">
    <property type="component" value="Unplaced"/>
</dbReference>
<dbReference type="Ensembl" id="ENSLCNT00005034922.1">
    <property type="protein sequence ID" value="ENSLCNP00005031277.1"/>
    <property type="gene ID" value="ENSLCNG00005020389.1"/>
</dbReference>
<dbReference type="PROSITE" id="PS00055">
    <property type="entry name" value="RIBOSOMAL_S12"/>
    <property type="match status" value="1"/>
</dbReference>
<evidence type="ECO:0000256" key="8">
    <source>
        <dbReference type="ARBA" id="ARBA00083933"/>
    </source>
</evidence>
<evidence type="ECO:0000313" key="9">
    <source>
        <dbReference type="Ensembl" id="ENSLCNP00005031277.1"/>
    </source>
</evidence>
<evidence type="ECO:0000256" key="1">
    <source>
        <dbReference type="ARBA" id="ARBA00004173"/>
    </source>
</evidence>
<keyword evidence="6" id="KW-0687">Ribonucleoprotein</keyword>
<reference evidence="9" key="2">
    <citation type="submission" date="2025-09" db="UniProtKB">
        <authorList>
            <consortium name="Ensembl"/>
        </authorList>
    </citation>
    <scope>IDENTIFICATION</scope>
</reference>
<organism evidence="9 10">
    <name type="scientific">Lynx canadensis</name>
    <name type="common">Canada lynx</name>
    <name type="synonym">Felis canadensis</name>
    <dbReference type="NCBI Taxonomy" id="61383"/>
    <lineage>
        <taxon>Eukaryota</taxon>
        <taxon>Metazoa</taxon>
        <taxon>Chordata</taxon>
        <taxon>Craniata</taxon>
        <taxon>Vertebrata</taxon>
        <taxon>Euteleostomi</taxon>
        <taxon>Mammalia</taxon>
        <taxon>Eutheria</taxon>
        <taxon>Laurasiatheria</taxon>
        <taxon>Carnivora</taxon>
        <taxon>Feliformia</taxon>
        <taxon>Felidae</taxon>
        <taxon>Felinae</taxon>
        <taxon>Lynx</taxon>
    </lineage>
</organism>
<sequence length="238" mass="26110">MEIIGFYQSPGPSPQFPFCFCVRGAGEVVGCPLRAKLNLPREFLSATCGVAVRPSRKFLGFNQKALRTWWGEFGPLSGYGHFFLPDAHIPSHRDPAGCGMSWSGLLRGLNTSLNYGLALVPQLGAARPMATLNQMHRRGLPKRPPAPPGPTEGRPQLKGVVLRTFIRKPKKPNSANRKCCRVRLSTGREAVCFIPGEGHSLQEHHVVLVKGGRTQDLPGVKLTIVRGKYDCGHVQKKK</sequence>
<evidence type="ECO:0000313" key="10">
    <source>
        <dbReference type="Proteomes" id="UP000472241"/>
    </source>
</evidence>
<dbReference type="SUPFAM" id="SSF50249">
    <property type="entry name" value="Nucleic acid-binding proteins"/>
    <property type="match status" value="1"/>
</dbReference>
<dbReference type="NCBIfam" id="TIGR00981">
    <property type="entry name" value="rpsL_bact"/>
    <property type="match status" value="1"/>
</dbReference>
<protein>
    <recommendedName>
        <fullName evidence="7">Small ribosomal subunit protein uS12m</fullName>
    </recommendedName>
    <alternativeName>
        <fullName evidence="8">28S ribosomal protein S12, mitochondrial</fullName>
    </alternativeName>
</protein>
<dbReference type="InterPro" id="IPR005679">
    <property type="entry name" value="Ribosomal_uS12_bac"/>
</dbReference>
<dbReference type="InterPro" id="IPR006032">
    <property type="entry name" value="Ribosomal_uS12"/>
</dbReference>
<evidence type="ECO:0000256" key="2">
    <source>
        <dbReference type="ARBA" id="ARBA00005657"/>
    </source>
</evidence>
<evidence type="ECO:0000256" key="7">
    <source>
        <dbReference type="ARBA" id="ARBA00035248"/>
    </source>
</evidence>
<dbReference type="AlphaFoldDB" id="A0A667HX13"/>
<keyword evidence="10" id="KW-1185">Reference proteome</keyword>
<keyword evidence="4" id="KW-0689">Ribosomal protein</keyword>
<dbReference type="GO" id="GO:0006412">
    <property type="term" value="P:translation"/>
    <property type="evidence" value="ECO:0007669"/>
    <property type="project" value="InterPro"/>
</dbReference>
<name>A0A667HX13_LYNCA</name>
<dbReference type="GO" id="GO:0003735">
    <property type="term" value="F:structural constituent of ribosome"/>
    <property type="evidence" value="ECO:0007669"/>
    <property type="project" value="InterPro"/>
</dbReference>
<proteinExistence type="inferred from homology"/>
<reference evidence="9" key="1">
    <citation type="submission" date="2025-08" db="UniProtKB">
        <authorList>
            <consortium name="Ensembl"/>
        </authorList>
    </citation>
    <scope>IDENTIFICATION</scope>
</reference>